<protein>
    <submittedName>
        <fullName evidence="1">Uncharacterized protein</fullName>
    </submittedName>
</protein>
<gene>
    <name evidence="1" type="ORF">SS37A_29610</name>
</gene>
<organism evidence="1 2">
    <name type="scientific">Methylocystis iwaonis</name>
    <dbReference type="NCBI Taxonomy" id="2885079"/>
    <lineage>
        <taxon>Bacteria</taxon>
        <taxon>Pseudomonadati</taxon>
        <taxon>Pseudomonadota</taxon>
        <taxon>Alphaproteobacteria</taxon>
        <taxon>Hyphomicrobiales</taxon>
        <taxon>Methylocystaceae</taxon>
        <taxon>Methylocystis</taxon>
    </lineage>
</organism>
<evidence type="ECO:0000313" key="1">
    <source>
        <dbReference type="EMBL" id="BDV35432.1"/>
    </source>
</evidence>
<sequence length="145" mass="15999">MTELGKFGVALALNEITLSASVTPMHRTLLASYRMNAHRGETSARELILSDLRSFLDLGALDRATDILIVLALFMRESARNERRLSLAKRRHHDAIALQRGRGATRAHYAVGKNANALQQPNLRLVSSENMHLEAAESEGGDALR</sequence>
<dbReference type="EMBL" id="AP027142">
    <property type="protein sequence ID" value="BDV35432.1"/>
    <property type="molecule type" value="Genomic_DNA"/>
</dbReference>
<dbReference type="RefSeq" id="WP_281928873.1">
    <property type="nucleotide sequence ID" value="NZ_AP027142.1"/>
</dbReference>
<proteinExistence type="predicted"/>
<name>A0ABM8EBT3_9HYPH</name>
<dbReference type="Proteomes" id="UP001317629">
    <property type="component" value="Chromosome"/>
</dbReference>
<keyword evidence="2" id="KW-1185">Reference proteome</keyword>
<reference evidence="1 2" key="1">
    <citation type="journal article" date="2023" name="Int. J. Syst. Evol. Microbiol.">
        <title>Methylocystis iwaonis sp. nov., a type II methane-oxidizing bacterium from surface soil of a rice paddy field in Japan, and emended description of the genus Methylocystis (ex Whittenbury et al. 1970) Bowman et al. 1993.</title>
        <authorList>
            <person name="Kaise H."/>
            <person name="Sawadogo J.B."/>
            <person name="Alam M.S."/>
            <person name="Ueno C."/>
            <person name="Dianou D."/>
            <person name="Shinjo R."/>
            <person name="Asakawa S."/>
        </authorList>
    </citation>
    <scope>NUCLEOTIDE SEQUENCE [LARGE SCALE GENOMIC DNA]</scope>
    <source>
        <strain evidence="1 2">SS37A-Re</strain>
    </source>
</reference>
<evidence type="ECO:0000313" key="2">
    <source>
        <dbReference type="Proteomes" id="UP001317629"/>
    </source>
</evidence>
<accession>A0ABM8EBT3</accession>